<protein>
    <recommendedName>
        <fullName evidence="7">Endoribonuclease YbeY</fullName>
        <ecNumber evidence="7">3.1.-.-</ecNumber>
    </recommendedName>
</protein>
<keyword evidence="4 7" id="KW-0255">Endonuclease</keyword>
<dbReference type="InterPro" id="IPR002036">
    <property type="entry name" value="YbeY"/>
</dbReference>
<sequence>MIICEESYPEILDIIASKLTTADIELLLVDSDAMHQINLKERKIDKTTDVLSFPLHYIPHFPIGSIVINRDLALSKANELGHSIDEEIALLFIHGLLHILGFDHENDDGQMRRKEIEIITELNLPSSLIVRTLDE</sequence>
<dbReference type="SUPFAM" id="SSF55486">
    <property type="entry name" value="Metalloproteases ('zincins'), catalytic domain"/>
    <property type="match status" value="1"/>
</dbReference>
<keyword evidence="3 7" id="KW-0479">Metal-binding</keyword>
<dbReference type="NCBIfam" id="TIGR00043">
    <property type="entry name" value="rRNA maturation RNase YbeY"/>
    <property type="match status" value="1"/>
</dbReference>
<dbReference type="GO" id="GO:0004521">
    <property type="term" value="F:RNA endonuclease activity"/>
    <property type="evidence" value="ECO:0007669"/>
    <property type="project" value="UniProtKB-UniRule"/>
</dbReference>
<organism evidence="8 9">
    <name type="scientific">Campylobacter lanienae NCTC 13004</name>
    <dbReference type="NCBI Taxonomy" id="1031753"/>
    <lineage>
        <taxon>Bacteria</taxon>
        <taxon>Pseudomonadati</taxon>
        <taxon>Campylobacterota</taxon>
        <taxon>Epsilonproteobacteria</taxon>
        <taxon>Campylobacterales</taxon>
        <taxon>Campylobacteraceae</taxon>
        <taxon>Campylobacter</taxon>
    </lineage>
</organism>
<dbReference type="EC" id="3.1.-.-" evidence="7"/>
<feature type="binding site" evidence="7">
    <location>
        <position position="98"/>
    </location>
    <ligand>
        <name>Zn(2+)</name>
        <dbReference type="ChEBI" id="CHEBI:29105"/>
        <note>catalytic</note>
    </ligand>
</feature>
<keyword evidence="7" id="KW-0690">Ribosome biogenesis</keyword>
<dbReference type="GO" id="GO:0004222">
    <property type="term" value="F:metalloendopeptidase activity"/>
    <property type="evidence" value="ECO:0007669"/>
    <property type="project" value="InterPro"/>
</dbReference>
<dbReference type="PANTHER" id="PTHR46986:SF1">
    <property type="entry name" value="ENDORIBONUCLEASE YBEY, CHLOROPLASTIC"/>
    <property type="match status" value="1"/>
</dbReference>
<feature type="binding site" evidence="7">
    <location>
        <position position="104"/>
    </location>
    <ligand>
        <name>Zn(2+)</name>
        <dbReference type="ChEBI" id="CHEBI:29105"/>
        <note>catalytic</note>
    </ligand>
</feature>
<dbReference type="InterPro" id="IPR020549">
    <property type="entry name" value="YbeY_CS"/>
</dbReference>
<dbReference type="GO" id="GO:0006364">
    <property type="term" value="P:rRNA processing"/>
    <property type="evidence" value="ECO:0007669"/>
    <property type="project" value="UniProtKB-UniRule"/>
</dbReference>
<comment type="cofactor">
    <cofactor evidence="7">
        <name>Zn(2+)</name>
        <dbReference type="ChEBI" id="CHEBI:29105"/>
    </cofactor>
    <text evidence="7">Binds 1 zinc ion.</text>
</comment>
<evidence type="ECO:0000256" key="3">
    <source>
        <dbReference type="ARBA" id="ARBA00022723"/>
    </source>
</evidence>
<keyword evidence="7" id="KW-0698">rRNA processing</keyword>
<keyword evidence="5 7" id="KW-0378">Hydrolase</keyword>
<reference evidence="9" key="2">
    <citation type="journal article" date="2017" name="Genome Biol. Evol.">
        <title>Comparative genomic analysis identifies a Campylobacter clade deficient in selenium metabolism.</title>
        <authorList>
            <person name="Miller W.G."/>
            <person name="Yee E."/>
            <person name="Lopes B.S."/>
            <person name="Chapman M.H."/>
            <person name="Huynh S."/>
            <person name="Bono J.L."/>
            <person name="Parker C.T."/>
            <person name="Strachan N.J.C."/>
            <person name="Forbes K.J."/>
        </authorList>
    </citation>
    <scope>NUCLEOTIDE SEQUENCE [LARGE SCALE GENOMIC DNA]</scope>
    <source>
        <strain evidence="9">NCTC 13004</strain>
    </source>
</reference>
<name>A0A1X9SNL4_9BACT</name>
<dbReference type="PROSITE" id="PS01306">
    <property type="entry name" value="UPF0054"/>
    <property type="match status" value="1"/>
</dbReference>
<dbReference type="HAMAP" id="MF_00009">
    <property type="entry name" value="Endoribonucl_YbeY"/>
    <property type="match status" value="1"/>
</dbReference>
<feature type="binding site" evidence="7">
    <location>
        <position position="94"/>
    </location>
    <ligand>
        <name>Zn(2+)</name>
        <dbReference type="ChEBI" id="CHEBI:29105"/>
        <note>catalytic</note>
    </ligand>
</feature>
<dbReference type="RefSeq" id="WP_096017038.1">
    <property type="nucleotide sequence ID" value="NZ_CP015578.1"/>
</dbReference>
<keyword evidence="2 7" id="KW-0540">Nuclease</keyword>
<evidence type="ECO:0000313" key="9">
    <source>
        <dbReference type="Proteomes" id="UP000202031"/>
    </source>
</evidence>
<evidence type="ECO:0000256" key="2">
    <source>
        <dbReference type="ARBA" id="ARBA00022722"/>
    </source>
</evidence>
<comment type="function">
    <text evidence="7">Single strand-specific metallo-endoribonuclease involved in late-stage 70S ribosome quality control and in maturation of the 3' terminus of the 16S rRNA.</text>
</comment>
<dbReference type="AlphaFoldDB" id="A0A1X9SNL4"/>
<dbReference type="GO" id="GO:0005737">
    <property type="term" value="C:cytoplasm"/>
    <property type="evidence" value="ECO:0007669"/>
    <property type="project" value="UniProtKB-SubCell"/>
</dbReference>
<dbReference type="KEGG" id="clx:CLAN_1060"/>
<evidence type="ECO:0000256" key="7">
    <source>
        <dbReference type="HAMAP-Rule" id="MF_00009"/>
    </source>
</evidence>
<reference evidence="9" key="1">
    <citation type="journal article" date="2017" name="Genome Biol. Evol.">
        <title>Comparative Genomic Analysis Identifies a Campylobacter Clade Deficient in Selenium Metabolism.</title>
        <authorList>
            <person name="Miller W.G."/>
            <person name="Yee E."/>
            <person name="Lopes B.S."/>
            <person name="Chapman M.H."/>
            <person name="Huynh S."/>
            <person name="Bono J.L."/>
            <person name="Parker C.T."/>
            <person name="Strachan N.J.C."/>
            <person name="Forbes K.J."/>
        </authorList>
    </citation>
    <scope>NUCLEOTIDE SEQUENCE [LARGE SCALE GENOMIC DNA]</scope>
    <source>
        <strain evidence="9">NCTC 13004</strain>
    </source>
</reference>
<comment type="subcellular location">
    <subcellularLocation>
        <location evidence="7">Cytoplasm</location>
    </subcellularLocation>
</comment>
<dbReference type="Proteomes" id="UP000202031">
    <property type="component" value="Chromosome"/>
</dbReference>
<proteinExistence type="inferred from homology"/>
<dbReference type="Gene3D" id="3.40.390.30">
    <property type="entry name" value="Metalloproteases ('zincins'), catalytic domain"/>
    <property type="match status" value="1"/>
</dbReference>
<dbReference type="GeneID" id="46921531"/>
<accession>A0A1X9SNL4</accession>
<keyword evidence="6 7" id="KW-0862">Zinc</keyword>
<dbReference type="PANTHER" id="PTHR46986">
    <property type="entry name" value="ENDORIBONUCLEASE YBEY, CHLOROPLASTIC"/>
    <property type="match status" value="1"/>
</dbReference>
<gene>
    <name evidence="7" type="primary">ybeY</name>
    <name evidence="8" type="ORF">CLAN_1060</name>
</gene>
<evidence type="ECO:0000256" key="4">
    <source>
        <dbReference type="ARBA" id="ARBA00022759"/>
    </source>
</evidence>
<dbReference type="GO" id="GO:0008270">
    <property type="term" value="F:zinc ion binding"/>
    <property type="evidence" value="ECO:0007669"/>
    <property type="project" value="UniProtKB-UniRule"/>
</dbReference>
<evidence type="ECO:0000313" key="8">
    <source>
        <dbReference type="EMBL" id="ARQ97795.1"/>
    </source>
</evidence>
<evidence type="ECO:0000256" key="5">
    <source>
        <dbReference type="ARBA" id="ARBA00022801"/>
    </source>
</evidence>
<evidence type="ECO:0000256" key="1">
    <source>
        <dbReference type="ARBA" id="ARBA00010875"/>
    </source>
</evidence>
<dbReference type="InterPro" id="IPR023091">
    <property type="entry name" value="MetalPrtase_cat_dom_sf_prd"/>
</dbReference>
<dbReference type="EMBL" id="CP015578">
    <property type="protein sequence ID" value="ARQ97795.1"/>
    <property type="molecule type" value="Genomic_DNA"/>
</dbReference>
<dbReference type="Pfam" id="PF02130">
    <property type="entry name" value="YbeY"/>
    <property type="match status" value="1"/>
</dbReference>
<comment type="similarity">
    <text evidence="1 7">Belongs to the endoribonuclease YbeY family.</text>
</comment>
<evidence type="ECO:0000256" key="6">
    <source>
        <dbReference type="ARBA" id="ARBA00022833"/>
    </source>
</evidence>
<keyword evidence="7" id="KW-0963">Cytoplasm</keyword>